<name>A0A533QF71_9BACT</name>
<comment type="caution">
    <text evidence="1">The sequence shown here is derived from an EMBL/GenBank/DDBJ whole genome shotgun (WGS) entry which is preliminary data.</text>
</comment>
<reference evidence="1 2" key="1">
    <citation type="submission" date="2019-04" db="EMBL/GenBank/DDBJ databases">
        <title>Genome of a novel bacterium Candidatus Jettenia ecosi reconstructed from metagenome of an anammox bioreactor.</title>
        <authorList>
            <person name="Mardanov A.V."/>
            <person name="Beletsky A.V."/>
            <person name="Ravin N.V."/>
            <person name="Botchkova E.A."/>
            <person name="Litti Y.V."/>
            <person name="Nozhevnikova A.N."/>
        </authorList>
    </citation>
    <scope>NUCLEOTIDE SEQUENCE [LARGE SCALE GENOMIC DNA]</scope>
    <source>
        <strain evidence="1">J2</strain>
    </source>
</reference>
<accession>A0A533QF71</accession>
<dbReference type="EMBL" id="SULG01000003">
    <property type="protein sequence ID" value="TLD43418.1"/>
    <property type="molecule type" value="Genomic_DNA"/>
</dbReference>
<organism evidence="1 2">
    <name type="scientific">Candidatus Jettenia ecosi</name>
    <dbReference type="NCBI Taxonomy" id="2494326"/>
    <lineage>
        <taxon>Bacteria</taxon>
        <taxon>Pseudomonadati</taxon>
        <taxon>Planctomycetota</taxon>
        <taxon>Candidatus Brocadiia</taxon>
        <taxon>Candidatus Brocadiales</taxon>
        <taxon>Candidatus Brocadiaceae</taxon>
        <taxon>Candidatus Jettenia</taxon>
    </lineage>
</organism>
<proteinExistence type="predicted"/>
<sequence length="121" mass="13746">MKNKIFLYIFVLCSISFPVFGQFYDYESPEIRLKTGLPNIFAVESVRQISDSEQESMLNISVSVKKGRIESVGKEGGFWIVTVRTSSKEASTYLVKESQFKIVGEESKKVIINAIHWKDGN</sequence>
<protein>
    <submittedName>
        <fullName evidence="1">Uncharacterized protein</fullName>
    </submittedName>
</protein>
<evidence type="ECO:0000313" key="2">
    <source>
        <dbReference type="Proteomes" id="UP000319783"/>
    </source>
</evidence>
<dbReference type="AlphaFoldDB" id="A0A533QF71"/>
<gene>
    <name evidence="1" type="ORF">JETT_0236</name>
</gene>
<dbReference type="Proteomes" id="UP000319783">
    <property type="component" value="Unassembled WGS sequence"/>
</dbReference>
<evidence type="ECO:0000313" key="1">
    <source>
        <dbReference type="EMBL" id="TLD43418.1"/>
    </source>
</evidence>